<dbReference type="AlphaFoldDB" id="A0A5C3PCQ7"/>
<dbReference type="InParanoid" id="A0A5C3PCQ7"/>
<dbReference type="SUPFAM" id="SSF52047">
    <property type="entry name" value="RNI-like"/>
    <property type="match status" value="1"/>
</dbReference>
<organism evidence="1 2">
    <name type="scientific">Polyporus arcularius HHB13444</name>
    <dbReference type="NCBI Taxonomy" id="1314778"/>
    <lineage>
        <taxon>Eukaryota</taxon>
        <taxon>Fungi</taxon>
        <taxon>Dikarya</taxon>
        <taxon>Basidiomycota</taxon>
        <taxon>Agaricomycotina</taxon>
        <taxon>Agaricomycetes</taxon>
        <taxon>Polyporales</taxon>
        <taxon>Polyporaceae</taxon>
        <taxon>Polyporus</taxon>
    </lineage>
</organism>
<accession>A0A5C3PCQ7</accession>
<name>A0A5C3PCQ7_9APHY</name>
<dbReference type="EMBL" id="ML211173">
    <property type="protein sequence ID" value="TFK87011.1"/>
    <property type="molecule type" value="Genomic_DNA"/>
</dbReference>
<gene>
    <name evidence="1" type="ORF">K466DRAFT_599859</name>
</gene>
<evidence type="ECO:0000313" key="2">
    <source>
        <dbReference type="Proteomes" id="UP000308197"/>
    </source>
</evidence>
<evidence type="ECO:0008006" key="3">
    <source>
        <dbReference type="Google" id="ProtNLM"/>
    </source>
</evidence>
<dbReference type="Proteomes" id="UP000308197">
    <property type="component" value="Unassembled WGS sequence"/>
</dbReference>
<keyword evidence="2" id="KW-1185">Reference proteome</keyword>
<reference evidence="1 2" key="1">
    <citation type="journal article" date="2019" name="Nat. Ecol. Evol.">
        <title>Megaphylogeny resolves global patterns of mushroom evolution.</title>
        <authorList>
            <person name="Varga T."/>
            <person name="Krizsan K."/>
            <person name="Foldi C."/>
            <person name="Dima B."/>
            <person name="Sanchez-Garcia M."/>
            <person name="Sanchez-Ramirez S."/>
            <person name="Szollosi G.J."/>
            <person name="Szarkandi J.G."/>
            <person name="Papp V."/>
            <person name="Albert L."/>
            <person name="Andreopoulos W."/>
            <person name="Angelini C."/>
            <person name="Antonin V."/>
            <person name="Barry K.W."/>
            <person name="Bougher N.L."/>
            <person name="Buchanan P."/>
            <person name="Buyck B."/>
            <person name="Bense V."/>
            <person name="Catcheside P."/>
            <person name="Chovatia M."/>
            <person name="Cooper J."/>
            <person name="Damon W."/>
            <person name="Desjardin D."/>
            <person name="Finy P."/>
            <person name="Geml J."/>
            <person name="Haridas S."/>
            <person name="Hughes K."/>
            <person name="Justo A."/>
            <person name="Karasinski D."/>
            <person name="Kautmanova I."/>
            <person name="Kiss B."/>
            <person name="Kocsube S."/>
            <person name="Kotiranta H."/>
            <person name="LaButti K.M."/>
            <person name="Lechner B.E."/>
            <person name="Liimatainen K."/>
            <person name="Lipzen A."/>
            <person name="Lukacs Z."/>
            <person name="Mihaltcheva S."/>
            <person name="Morgado L.N."/>
            <person name="Niskanen T."/>
            <person name="Noordeloos M.E."/>
            <person name="Ohm R.A."/>
            <person name="Ortiz-Santana B."/>
            <person name="Ovrebo C."/>
            <person name="Racz N."/>
            <person name="Riley R."/>
            <person name="Savchenko A."/>
            <person name="Shiryaev A."/>
            <person name="Soop K."/>
            <person name="Spirin V."/>
            <person name="Szebenyi C."/>
            <person name="Tomsovsky M."/>
            <person name="Tulloss R.E."/>
            <person name="Uehling J."/>
            <person name="Grigoriev I.V."/>
            <person name="Vagvolgyi C."/>
            <person name="Papp T."/>
            <person name="Martin F.M."/>
            <person name="Miettinen O."/>
            <person name="Hibbett D.S."/>
            <person name="Nagy L.G."/>
        </authorList>
    </citation>
    <scope>NUCLEOTIDE SEQUENCE [LARGE SCALE GENOMIC DNA]</scope>
    <source>
        <strain evidence="1 2">HHB13444</strain>
    </source>
</reference>
<sequence>MRSVFETPHLADLVHELIVYMAQDTYIPFARGVLSTKLLRLRTVVFPLSSVHRVWLYPPHHHNLVTQFPLTDLVFDLNPSNNSMLVYALRVIWSLRDLRSLTMMLIGGAPVGNDSLVSRIRSLRRSWSCAKLKVLTLRGVFLQQTMAVLPSSPFGTTVEHLAVHLHGPSSNQPIGHTGFQALMDQISLLSSLRELRIWASVSRFEWQSTSTALPMALRALPSPATLSALTVMVTNYHTFSTRSQFLSSLSEGKVDEVLRKFINLSVLRFEFTETKDSSHDSVWWDDTLRVHLPGLRGVVAIEAKITAFGQYITFPM</sequence>
<proteinExistence type="predicted"/>
<evidence type="ECO:0000313" key="1">
    <source>
        <dbReference type="EMBL" id="TFK87011.1"/>
    </source>
</evidence>
<protein>
    <recommendedName>
        <fullName evidence="3">F-box domain-containing protein</fullName>
    </recommendedName>
</protein>